<dbReference type="Proteomes" id="UP001626550">
    <property type="component" value="Unassembled WGS sequence"/>
</dbReference>
<dbReference type="PANTHER" id="PTHR39948">
    <property type="entry name" value="GEO11419P1"/>
    <property type="match status" value="1"/>
</dbReference>
<name>A0ABD2PMJ7_9PLAT</name>
<reference evidence="2 3" key="1">
    <citation type="submission" date="2024-11" db="EMBL/GenBank/DDBJ databases">
        <title>Adaptive evolution of stress response genes in parasites aligns with host niche diversity.</title>
        <authorList>
            <person name="Hahn C."/>
            <person name="Resl P."/>
        </authorList>
    </citation>
    <scope>NUCLEOTIDE SEQUENCE [LARGE SCALE GENOMIC DNA]</scope>
    <source>
        <strain evidence="2">EGGRZ-B1_66</strain>
        <tissue evidence="2">Body</tissue>
    </source>
</reference>
<feature type="transmembrane region" description="Helical" evidence="1">
    <location>
        <begin position="7"/>
        <end position="25"/>
    </location>
</feature>
<sequence length="75" mass="8321">MAASCPGILYAIIWLLALLWIAWPIAGFASWIYILLVPFQACASGLEGFLDTLLKVMKWPLICAQNCMGMKDLKC</sequence>
<gene>
    <name evidence="2" type="ORF">Ciccas_012734</name>
</gene>
<dbReference type="EMBL" id="JBJKFK010004765">
    <property type="protein sequence ID" value="KAL3308729.1"/>
    <property type="molecule type" value="Genomic_DNA"/>
</dbReference>
<keyword evidence="1" id="KW-0812">Transmembrane</keyword>
<proteinExistence type="predicted"/>
<dbReference type="AlphaFoldDB" id="A0ABD2PMJ7"/>
<evidence type="ECO:0000313" key="3">
    <source>
        <dbReference type="Proteomes" id="UP001626550"/>
    </source>
</evidence>
<dbReference type="PANTHER" id="PTHR39948:SF1">
    <property type="entry name" value="GEO11419P1"/>
    <property type="match status" value="1"/>
</dbReference>
<accession>A0ABD2PMJ7</accession>
<keyword evidence="1" id="KW-0472">Membrane</keyword>
<keyword evidence="3" id="KW-1185">Reference proteome</keyword>
<keyword evidence="1" id="KW-1133">Transmembrane helix</keyword>
<evidence type="ECO:0000256" key="1">
    <source>
        <dbReference type="SAM" id="Phobius"/>
    </source>
</evidence>
<evidence type="ECO:0000313" key="2">
    <source>
        <dbReference type="EMBL" id="KAL3308729.1"/>
    </source>
</evidence>
<comment type="caution">
    <text evidence="2">The sequence shown here is derived from an EMBL/GenBank/DDBJ whole genome shotgun (WGS) entry which is preliminary data.</text>
</comment>
<organism evidence="2 3">
    <name type="scientific">Cichlidogyrus casuarinus</name>
    <dbReference type="NCBI Taxonomy" id="1844966"/>
    <lineage>
        <taxon>Eukaryota</taxon>
        <taxon>Metazoa</taxon>
        <taxon>Spiralia</taxon>
        <taxon>Lophotrochozoa</taxon>
        <taxon>Platyhelminthes</taxon>
        <taxon>Monogenea</taxon>
        <taxon>Monopisthocotylea</taxon>
        <taxon>Dactylogyridea</taxon>
        <taxon>Ancyrocephalidae</taxon>
        <taxon>Cichlidogyrus</taxon>
    </lineage>
</organism>
<protein>
    <submittedName>
        <fullName evidence="2">Uncharacterized protein</fullName>
    </submittedName>
</protein>